<dbReference type="Pfam" id="PF00300">
    <property type="entry name" value="His_Phos_1"/>
    <property type="match status" value="1"/>
</dbReference>
<gene>
    <name evidence="3" type="ORF">C4K88_00295</name>
</gene>
<dbReference type="InterPro" id="IPR029033">
    <property type="entry name" value="His_PPase_superfam"/>
</dbReference>
<proteinExistence type="predicted"/>
<reference evidence="3 4" key="1">
    <citation type="journal article" date="2014" name="Int. J. Syst. Evol. Microbiol.">
        <title>Arthrobacter pityocampae sp. nov., isolated from Thaumetopoea pityocampa (Lep., Thaumetopoeidae).</title>
        <authorList>
            <person name="Ince I.A."/>
            <person name="Demirbag Z."/>
            <person name="Kati H."/>
        </authorList>
    </citation>
    <scope>NUCLEOTIDE SEQUENCE [LARGE SCALE GENOMIC DNA]</scope>
    <source>
        <strain evidence="3 4">Tp2</strain>
    </source>
</reference>
<dbReference type="PROSITE" id="PS00175">
    <property type="entry name" value="PG_MUTASE"/>
    <property type="match status" value="1"/>
</dbReference>
<dbReference type="SUPFAM" id="SSF53254">
    <property type="entry name" value="Phosphoglycerate mutase-like"/>
    <property type="match status" value="1"/>
</dbReference>
<dbReference type="GO" id="GO:0005737">
    <property type="term" value="C:cytoplasm"/>
    <property type="evidence" value="ECO:0007669"/>
    <property type="project" value="TreeGrafter"/>
</dbReference>
<protein>
    <submittedName>
        <fullName evidence="3">Histidine phosphatase family protein</fullName>
    </submittedName>
</protein>
<evidence type="ECO:0000256" key="1">
    <source>
        <dbReference type="PIRSR" id="PIRSR613078-1"/>
    </source>
</evidence>
<dbReference type="InterPro" id="IPR001345">
    <property type="entry name" value="PG/BPGM_mutase_AS"/>
</dbReference>
<feature type="binding site" evidence="2">
    <location>
        <begin position="85"/>
        <end position="92"/>
    </location>
    <ligand>
        <name>substrate</name>
    </ligand>
</feature>
<evidence type="ECO:0000256" key="2">
    <source>
        <dbReference type="PIRSR" id="PIRSR613078-2"/>
    </source>
</evidence>
<evidence type="ECO:0000313" key="3">
    <source>
        <dbReference type="EMBL" id="PPB50394.1"/>
    </source>
</evidence>
<keyword evidence="4" id="KW-1185">Reference proteome</keyword>
<name>A0A2S5J0R7_9MICC</name>
<dbReference type="Gene3D" id="3.40.50.1240">
    <property type="entry name" value="Phosphoglycerate mutase-like"/>
    <property type="match status" value="1"/>
</dbReference>
<evidence type="ECO:0000313" key="4">
    <source>
        <dbReference type="Proteomes" id="UP000239297"/>
    </source>
</evidence>
<accession>A0A2S5J0R7</accession>
<organism evidence="3 4">
    <name type="scientific">Arthrobacter pityocampae</name>
    <dbReference type="NCBI Taxonomy" id="547334"/>
    <lineage>
        <taxon>Bacteria</taxon>
        <taxon>Bacillati</taxon>
        <taxon>Actinomycetota</taxon>
        <taxon>Actinomycetes</taxon>
        <taxon>Micrococcales</taxon>
        <taxon>Micrococcaceae</taxon>
        <taxon>Arthrobacter</taxon>
    </lineage>
</organism>
<dbReference type="InterPro" id="IPR013078">
    <property type="entry name" value="His_Pase_superF_clade-1"/>
</dbReference>
<comment type="caution">
    <text evidence="3">The sequence shown here is derived from an EMBL/GenBank/DDBJ whole genome shotgun (WGS) entry which is preliminary data.</text>
</comment>
<dbReference type="PANTHER" id="PTHR48100">
    <property type="entry name" value="BROAD-SPECIFICITY PHOSPHATASE YOR283W-RELATED"/>
    <property type="match status" value="1"/>
</dbReference>
<dbReference type="AlphaFoldDB" id="A0A2S5J0R7"/>
<feature type="binding site" evidence="2">
    <location>
        <position position="135"/>
    </location>
    <ligand>
        <name>substrate</name>
    </ligand>
</feature>
<dbReference type="OrthoDB" id="4697614at2"/>
<feature type="active site" description="Tele-phosphohistidine intermediate" evidence="1">
    <location>
        <position position="86"/>
    </location>
</feature>
<dbReference type="CDD" id="cd07067">
    <property type="entry name" value="HP_PGM_like"/>
    <property type="match status" value="1"/>
</dbReference>
<dbReference type="GO" id="GO:0016791">
    <property type="term" value="F:phosphatase activity"/>
    <property type="evidence" value="ECO:0007669"/>
    <property type="project" value="TreeGrafter"/>
</dbReference>
<dbReference type="SMART" id="SM00855">
    <property type="entry name" value="PGAM"/>
    <property type="match status" value="1"/>
</dbReference>
<dbReference type="EMBL" id="PRKW01000001">
    <property type="protein sequence ID" value="PPB50394.1"/>
    <property type="molecule type" value="Genomic_DNA"/>
</dbReference>
<feature type="active site" description="Proton donor/acceptor" evidence="1">
    <location>
        <position position="159"/>
    </location>
</feature>
<sequence>MPVPSRRACRSPPAWLSIGSDRSLRFRPSLGNRSKLRWSGTADLLDRNGTGLDQGRKPLGNERQWGELMHQIPAAGTRPRLVLWRHGQTEWNVLEKAQGHADIPLDETGRRQAQQAAELLATFKPCFIWSSDLERARQTAVELARLTGLEPVLDERLREYHVGIRQGTTFDEFRQQHPDIHRRFFTEDNYRVPGAELPSEVNQRMKSVMVEAALALRDGGTGVLVGHGAALRSGLLAFFDAPAHMREMFAGMANCAWTVLEEHTDRGWQIIDFNAQTLPNTSVPLADDMPTQHDA</sequence>
<dbReference type="InterPro" id="IPR050275">
    <property type="entry name" value="PGM_Phosphatase"/>
</dbReference>
<dbReference type="PANTHER" id="PTHR48100:SF62">
    <property type="entry name" value="GLUCOSYL-3-PHOSPHOGLYCERATE PHOSPHATASE"/>
    <property type="match status" value="1"/>
</dbReference>
<dbReference type="Proteomes" id="UP000239297">
    <property type="component" value="Unassembled WGS sequence"/>
</dbReference>